<dbReference type="OrthoDB" id="3354475at2759"/>
<dbReference type="SUPFAM" id="SSF52047">
    <property type="entry name" value="RNI-like"/>
    <property type="match status" value="1"/>
</dbReference>
<evidence type="ECO:0000313" key="2">
    <source>
        <dbReference type="Proteomes" id="UP000076722"/>
    </source>
</evidence>
<protein>
    <recommendedName>
        <fullName evidence="3">F-box domain-containing protein</fullName>
    </recommendedName>
</protein>
<organism evidence="1 2">
    <name type="scientific">Sistotremastrum niveocremeum HHB9708</name>
    <dbReference type="NCBI Taxonomy" id="1314777"/>
    <lineage>
        <taxon>Eukaryota</taxon>
        <taxon>Fungi</taxon>
        <taxon>Dikarya</taxon>
        <taxon>Basidiomycota</taxon>
        <taxon>Agaricomycotina</taxon>
        <taxon>Agaricomycetes</taxon>
        <taxon>Sistotremastrales</taxon>
        <taxon>Sistotremastraceae</taxon>
        <taxon>Sertulicium</taxon>
        <taxon>Sertulicium niveocremeum</taxon>
    </lineage>
</organism>
<gene>
    <name evidence="1" type="ORF">SISNIDRAFT_468170</name>
</gene>
<sequence>MSASETSDSSLLRLGASRKVWSIPELASLIVANASGPSTGSLARLARVNRTISELALAMLYSDIGLDLRYLLSILAPMKPFISSGFMFVRPLERADWTRFLRYSKLVKRLRVGLGAHIALETFGIMDATRPSEVIFPSLRSFTWFATASSAHVFNLVFNERLSECNVNDWEAPLRLLQNIRAVASSLQKLHLGSHATRPDALTKAELCVLIPELASINTLSLPSRLVTSAVFDLLAQQEHLHTLTLVYDELIDGESNPSYGYKFLFPEGGFPALQRLQMQEFSARPHQNLSVVSPMPNLLSLSVQLSGNPPLFSFQSYLSTIAHGFPHLEHLDLEVCLPNEDRELSNPEVAFTMLHPLLTLRNLREIDFGNDTPISLSDDHIDQMARAWPELQTFSFCSGAYYNINDTHLTLSCLISFAELCPNIDDLVFAINTLRVPPRQPTDTTIFGLRFSSWDAIDSPIEDATAVASFIADLLPSGGTLQSTLTEEHPHRDALRGEKWEDAINMVDAIQSARSRGVRRYAAAQKVNVVNADDTESD</sequence>
<dbReference type="AlphaFoldDB" id="A0A164RVU1"/>
<accession>A0A164RVU1</accession>
<name>A0A164RVU1_9AGAM</name>
<dbReference type="EMBL" id="KV419418">
    <property type="protein sequence ID" value="KZS90933.1"/>
    <property type="molecule type" value="Genomic_DNA"/>
</dbReference>
<dbReference type="InterPro" id="IPR032675">
    <property type="entry name" value="LRR_dom_sf"/>
</dbReference>
<keyword evidence="2" id="KW-1185">Reference proteome</keyword>
<dbReference type="Proteomes" id="UP000076722">
    <property type="component" value="Unassembled WGS sequence"/>
</dbReference>
<dbReference type="Gene3D" id="3.80.10.10">
    <property type="entry name" value="Ribonuclease Inhibitor"/>
    <property type="match status" value="1"/>
</dbReference>
<proteinExistence type="predicted"/>
<evidence type="ECO:0000313" key="1">
    <source>
        <dbReference type="EMBL" id="KZS90933.1"/>
    </source>
</evidence>
<reference evidence="1 2" key="1">
    <citation type="journal article" date="2016" name="Mol. Biol. Evol.">
        <title>Comparative Genomics of Early-Diverging Mushroom-Forming Fungi Provides Insights into the Origins of Lignocellulose Decay Capabilities.</title>
        <authorList>
            <person name="Nagy L.G."/>
            <person name="Riley R."/>
            <person name="Tritt A."/>
            <person name="Adam C."/>
            <person name="Daum C."/>
            <person name="Floudas D."/>
            <person name="Sun H."/>
            <person name="Yadav J.S."/>
            <person name="Pangilinan J."/>
            <person name="Larsson K.H."/>
            <person name="Matsuura K."/>
            <person name="Barry K."/>
            <person name="Labutti K."/>
            <person name="Kuo R."/>
            <person name="Ohm R.A."/>
            <person name="Bhattacharya S.S."/>
            <person name="Shirouzu T."/>
            <person name="Yoshinaga Y."/>
            <person name="Martin F.M."/>
            <person name="Grigoriev I.V."/>
            <person name="Hibbett D.S."/>
        </authorList>
    </citation>
    <scope>NUCLEOTIDE SEQUENCE [LARGE SCALE GENOMIC DNA]</scope>
    <source>
        <strain evidence="1 2">HHB9708</strain>
    </source>
</reference>
<evidence type="ECO:0008006" key="3">
    <source>
        <dbReference type="Google" id="ProtNLM"/>
    </source>
</evidence>